<dbReference type="InterPro" id="IPR034660">
    <property type="entry name" value="DinB/YfiT-like"/>
</dbReference>
<reference evidence="5 7" key="2">
    <citation type="journal article" date="2018" name="Syst. Appl. Microbiol.">
        <title>Flavobacterium circumlabens sp. nov. and Flavobacterium cupreum sp. nov., two psychrotrophic species isolated from Antarctic environmental samples.</title>
        <authorList>
            <person name="Kralova S."/>
            <person name="Busse H.J."/>
            <person name="Svec P."/>
            <person name="Maslanova I."/>
            <person name="Stankova E."/>
            <person name="Bartak M."/>
            <person name="Sedlacek I."/>
        </authorList>
    </citation>
    <scope>NUCLEOTIDE SEQUENCE [LARGE SCALE GENOMIC DNA]</scope>
    <source>
        <strain evidence="5 7">CCM 8828</strain>
    </source>
</reference>
<accession>A0A4Y7UA46</accession>
<dbReference type="Proteomes" id="UP000298340">
    <property type="component" value="Unassembled WGS sequence"/>
</dbReference>
<sequence>MEATKISEGNMERSIIYQAWLLQNRKISDLVHKLNDEDLKKDVAFGRNSGLYLLGHLIASNDLLLPLFGFGAKMYPEYEKIFLCCPDKCAQNFPAVKAVKSHWFALNEHLNLKFSSLNEKQWSTEDDNSNHQFKTMLSIVNHQCYHLGQLAFLL</sequence>
<feature type="binding site" evidence="3">
    <location>
        <position position="146"/>
    </location>
    <ligand>
        <name>a divalent metal cation</name>
        <dbReference type="ChEBI" id="CHEBI:60240"/>
    </ligand>
</feature>
<comment type="caution">
    <text evidence="5">The sequence shown here is derived from an EMBL/GenBank/DDBJ whole genome shotgun (WGS) entry which is preliminary data.</text>
</comment>
<protein>
    <submittedName>
        <fullName evidence="5">DinB family protein</fullName>
    </submittedName>
</protein>
<reference evidence="4" key="3">
    <citation type="submission" date="2019-03" db="EMBL/GenBank/DDBJ databases">
        <authorList>
            <person name="Whitman W."/>
            <person name="Huntemann M."/>
            <person name="Clum A."/>
            <person name="Pillay M."/>
            <person name="Palaniappan K."/>
            <person name="Varghese N."/>
            <person name="Mikhailova N."/>
            <person name="Stamatis D."/>
            <person name="Reddy T."/>
            <person name="Daum C."/>
            <person name="Shapiro N."/>
            <person name="Ivanova N."/>
            <person name="Kyrpides N."/>
            <person name="Woyke T."/>
        </authorList>
    </citation>
    <scope>NUCLEOTIDE SEQUENCE</scope>
    <source>
        <strain evidence="4">P5626</strain>
    </source>
</reference>
<dbReference type="RefSeq" id="WP_132036926.1">
    <property type="nucleotide sequence ID" value="NZ_QWDN01000006.1"/>
</dbReference>
<dbReference type="InterPro" id="IPR007837">
    <property type="entry name" value="DinB"/>
</dbReference>
<dbReference type="GO" id="GO:0046872">
    <property type="term" value="F:metal ion binding"/>
    <property type="evidence" value="ECO:0007669"/>
    <property type="project" value="UniProtKB-KW"/>
</dbReference>
<dbReference type="Gene3D" id="1.20.120.450">
    <property type="entry name" value="dinb family like domain"/>
    <property type="match status" value="1"/>
</dbReference>
<dbReference type="EMBL" id="QWDN01000006">
    <property type="protein sequence ID" value="TEB42958.1"/>
    <property type="molecule type" value="Genomic_DNA"/>
</dbReference>
<organism evidence="5 7">
    <name type="scientific">Flavobacterium circumlabens</name>
    <dbReference type="NCBI Taxonomy" id="2133765"/>
    <lineage>
        <taxon>Bacteria</taxon>
        <taxon>Pseudomonadati</taxon>
        <taxon>Bacteroidota</taxon>
        <taxon>Flavobacteriia</taxon>
        <taxon>Flavobacteriales</taxon>
        <taxon>Flavobacteriaceae</taxon>
        <taxon>Flavobacterium</taxon>
    </lineage>
</organism>
<reference evidence="4 6" key="1">
    <citation type="journal article" date="2015" name="Stand. Genomic Sci.">
        <title>Genomic Encyclopedia of Bacterial and Archaeal Type Strains, Phase III: the genomes of soil and plant-associated and newly described type strains.</title>
        <authorList>
            <person name="Whitman W.B."/>
            <person name="Woyke T."/>
            <person name="Klenk H.P."/>
            <person name="Zhou Y."/>
            <person name="Lilburn T.G."/>
            <person name="Beck B.J."/>
            <person name="De Vos P."/>
            <person name="Vandamme P."/>
            <person name="Eisen J.A."/>
            <person name="Garrity G."/>
            <person name="Hugenholtz P."/>
            <person name="Kyrpides N.C."/>
        </authorList>
    </citation>
    <scope>NUCLEOTIDE SEQUENCE [LARGE SCALE GENOMIC DNA]</scope>
    <source>
        <strain evidence="4 6">P5626</strain>
    </source>
</reference>
<evidence type="ECO:0000313" key="4">
    <source>
        <dbReference type="EMBL" id="TCN55643.1"/>
    </source>
</evidence>
<name>A0A4Y7UA46_9FLAO</name>
<proteinExistence type="inferred from homology"/>
<dbReference type="Pfam" id="PF05163">
    <property type="entry name" value="DinB"/>
    <property type="match status" value="1"/>
</dbReference>
<evidence type="ECO:0000313" key="7">
    <source>
        <dbReference type="Proteomes" id="UP000298340"/>
    </source>
</evidence>
<feature type="binding site" evidence="3">
    <location>
        <position position="56"/>
    </location>
    <ligand>
        <name>a divalent metal cation</name>
        <dbReference type="ChEBI" id="CHEBI:60240"/>
    </ligand>
</feature>
<evidence type="ECO:0000313" key="5">
    <source>
        <dbReference type="EMBL" id="TEB42958.1"/>
    </source>
</evidence>
<comment type="similarity">
    <text evidence="1">Belongs to the DinB family.</text>
</comment>
<gene>
    <name evidence="5" type="ORF">D0809_16075</name>
    <name evidence="4" type="ORF">EV142_106335</name>
</gene>
<evidence type="ECO:0000256" key="1">
    <source>
        <dbReference type="ARBA" id="ARBA00008635"/>
    </source>
</evidence>
<keyword evidence="2 3" id="KW-0479">Metal-binding</keyword>
<evidence type="ECO:0000256" key="2">
    <source>
        <dbReference type="ARBA" id="ARBA00022723"/>
    </source>
</evidence>
<dbReference type="SUPFAM" id="SSF109854">
    <property type="entry name" value="DinB/YfiT-like putative metalloenzymes"/>
    <property type="match status" value="1"/>
</dbReference>
<feature type="binding site" evidence="3">
    <location>
        <position position="142"/>
    </location>
    <ligand>
        <name>a divalent metal cation</name>
        <dbReference type="ChEBI" id="CHEBI:60240"/>
    </ligand>
</feature>
<evidence type="ECO:0000256" key="3">
    <source>
        <dbReference type="PIRSR" id="PIRSR607837-1"/>
    </source>
</evidence>
<dbReference type="OrthoDB" id="948294at2"/>
<keyword evidence="6" id="KW-1185">Reference proteome</keyword>
<dbReference type="EMBL" id="SLWA01000006">
    <property type="protein sequence ID" value="TCN55643.1"/>
    <property type="molecule type" value="Genomic_DNA"/>
</dbReference>
<dbReference type="Proteomes" id="UP000295270">
    <property type="component" value="Unassembled WGS sequence"/>
</dbReference>
<evidence type="ECO:0000313" key="6">
    <source>
        <dbReference type="Proteomes" id="UP000295270"/>
    </source>
</evidence>
<dbReference type="AlphaFoldDB" id="A0A4Y7UA46"/>